<dbReference type="InterPro" id="IPR018389">
    <property type="entry name" value="DctP_fam"/>
</dbReference>
<proteinExistence type="predicted"/>
<dbReference type="Pfam" id="PF03480">
    <property type="entry name" value="DctP"/>
    <property type="match status" value="1"/>
</dbReference>
<evidence type="ECO:0000313" key="4">
    <source>
        <dbReference type="Proteomes" id="UP001595967"/>
    </source>
</evidence>
<dbReference type="EMBL" id="JBHSEW010000002">
    <property type="protein sequence ID" value="MFC4621260.1"/>
    <property type="molecule type" value="Genomic_DNA"/>
</dbReference>
<evidence type="ECO:0000256" key="2">
    <source>
        <dbReference type="SAM" id="SignalP"/>
    </source>
</evidence>
<gene>
    <name evidence="3" type="ORF">ACFO3A_03440</name>
</gene>
<dbReference type="InterPro" id="IPR038404">
    <property type="entry name" value="TRAP_DctP_sf"/>
</dbReference>
<feature type="chain" id="PRO_5046556577" evidence="2">
    <location>
        <begin position="25"/>
        <end position="328"/>
    </location>
</feature>
<name>A0ABV9GX86_9BURK</name>
<accession>A0ABV9GX86</accession>
<protein>
    <submittedName>
        <fullName evidence="3">TRAP transporter substrate-binding protein</fullName>
    </submittedName>
</protein>
<keyword evidence="4" id="KW-1185">Reference proteome</keyword>
<dbReference type="Proteomes" id="UP001595967">
    <property type="component" value="Unassembled WGS sequence"/>
</dbReference>
<evidence type="ECO:0000256" key="1">
    <source>
        <dbReference type="ARBA" id="ARBA00022729"/>
    </source>
</evidence>
<sequence length="328" mass="36110">MQRRTFCATAALAASLCLSTGLHAQTKWDMATPYPAFNFHSKNIEQFIKDVDTATNGSLKITPHFGASLFKMPEIKRAVQTGNAQMGEFFLVSFQNESQIFGVDGLPFLVKDYDQAFKLYQAQKPLLEKQLDRQGQILLYSVAWPPQSIFSNKPITSGADLKGLKWRVYSPTTARIGELVGAQPTTIQEAELSQALATGVIEGLITSSATGADNKLFEHLKYFYKVQAWIPKNAVTVSKKAFNALTKEQQDALRKAAAAAEERGWKTSREVDEHSLKVLRDGGMKVEEPSAQLMTDLGKVGEIVVKEWLEKAGADGKTVLDAYAASVK</sequence>
<feature type="signal peptide" evidence="2">
    <location>
        <begin position="1"/>
        <end position="24"/>
    </location>
</feature>
<reference evidence="4" key="1">
    <citation type="journal article" date="2019" name="Int. J. Syst. Evol. Microbiol.">
        <title>The Global Catalogue of Microorganisms (GCM) 10K type strain sequencing project: providing services to taxonomists for standard genome sequencing and annotation.</title>
        <authorList>
            <consortium name="The Broad Institute Genomics Platform"/>
            <consortium name="The Broad Institute Genome Sequencing Center for Infectious Disease"/>
            <person name="Wu L."/>
            <person name="Ma J."/>
        </authorList>
    </citation>
    <scope>NUCLEOTIDE SEQUENCE [LARGE SCALE GENOMIC DNA]</scope>
    <source>
        <strain evidence="4">JCM 11650</strain>
    </source>
</reference>
<dbReference type="PANTHER" id="PTHR33376:SF4">
    <property type="entry name" value="SIALIC ACID-BINDING PERIPLASMIC PROTEIN SIAP"/>
    <property type="match status" value="1"/>
</dbReference>
<dbReference type="CDD" id="cd13602">
    <property type="entry name" value="PBP2_TRAP_BpDctp6_7"/>
    <property type="match status" value="1"/>
</dbReference>
<dbReference type="RefSeq" id="WP_377724012.1">
    <property type="nucleotide sequence ID" value="NZ_JBHSEW010000002.1"/>
</dbReference>
<evidence type="ECO:0000313" key="3">
    <source>
        <dbReference type="EMBL" id="MFC4621260.1"/>
    </source>
</evidence>
<dbReference type="NCBIfam" id="NF037995">
    <property type="entry name" value="TRAP_S1"/>
    <property type="match status" value="1"/>
</dbReference>
<comment type="caution">
    <text evidence="3">The sequence shown here is derived from an EMBL/GenBank/DDBJ whole genome shotgun (WGS) entry which is preliminary data.</text>
</comment>
<keyword evidence="1 2" id="KW-0732">Signal</keyword>
<dbReference type="PANTHER" id="PTHR33376">
    <property type="match status" value="1"/>
</dbReference>
<organism evidence="3 4">
    <name type="scientific">Comamonas nitrativorans</name>
    <dbReference type="NCBI Taxonomy" id="108437"/>
    <lineage>
        <taxon>Bacteria</taxon>
        <taxon>Pseudomonadati</taxon>
        <taxon>Pseudomonadota</taxon>
        <taxon>Betaproteobacteria</taxon>
        <taxon>Burkholderiales</taxon>
        <taxon>Comamonadaceae</taxon>
        <taxon>Comamonas</taxon>
    </lineage>
</organism>
<dbReference type="Gene3D" id="3.40.190.170">
    <property type="entry name" value="Bacterial extracellular solute-binding protein, family 7"/>
    <property type="match status" value="1"/>
</dbReference>